<dbReference type="InterPro" id="IPR007553">
    <property type="entry name" value="2-thiour_desulf"/>
</dbReference>
<accession>A0A081FU72</accession>
<sequence>MDKILVSACLLGAQVRYDGGHCLIEHPTIARWKSEGRLISVCPEVLGGLPTPRPPAEIQSRFPILVSTGDGRDFTPQYLAGAELTADIAREHNCVCALMKARSPSCGNRTTYDGNFSGTEVNAPGVSAHELIRGGIPVFNENEIEELIEFMSSRLADTASPPSAQSDNYRHGSTCG</sequence>
<keyword evidence="2" id="KW-0808">Transferase</keyword>
<dbReference type="OrthoDB" id="495783at2"/>
<dbReference type="PATRIC" id="fig|1232683.4.peg.3679"/>
<reference evidence="2 3" key="1">
    <citation type="submission" date="2014-04" db="EMBL/GenBank/DDBJ databases">
        <title>Marinobacterium kochiensis sp. nov., isolated from sediment sample collected from Kochi backwaters in Kerala, India.</title>
        <authorList>
            <person name="Singh A."/>
            <person name="Pinnaka A.K."/>
        </authorList>
    </citation>
    <scope>NUCLEOTIDE SEQUENCE [LARGE SCALE GENOMIC DNA]</scope>
    <source>
        <strain evidence="2 3">AK27</strain>
    </source>
</reference>
<organism evidence="2 3">
    <name type="scientific">Marinobacterium lacunae</name>
    <dbReference type="NCBI Taxonomy" id="1232683"/>
    <lineage>
        <taxon>Bacteria</taxon>
        <taxon>Pseudomonadati</taxon>
        <taxon>Pseudomonadota</taxon>
        <taxon>Gammaproteobacteria</taxon>
        <taxon>Oceanospirillales</taxon>
        <taxon>Oceanospirillaceae</taxon>
        <taxon>Marinobacterium</taxon>
    </lineage>
</organism>
<evidence type="ECO:0000313" key="3">
    <source>
        <dbReference type="Proteomes" id="UP000028252"/>
    </source>
</evidence>
<dbReference type="Proteomes" id="UP000028252">
    <property type="component" value="Unassembled WGS sequence"/>
</dbReference>
<keyword evidence="3" id="KW-1185">Reference proteome</keyword>
<dbReference type="STRING" id="1232683.ADIMK_3738"/>
<comment type="caution">
    <text evidence="2">The sequence shown here is derived from an EMBL/GenBank/DDBJ whole genome shotgun (WGS) entry which is preliminary data.</text>
</comment>
<dbReference type="PANTHER" id="PTHR30087">
    <property type="entry name" value="INNER MEMBRANE PROTEIN"/>
    <property type="match status" value="1"/>
</dbReference>
<dbReference type="EC" id="2.4.2.1" evidence="2"/>
<dbReference type="EMBL" id="JMQN01000057">
    <property type="protein sequence ID" value="KEA62077.1"/>
    <property type="molecule type" value="Genomic_DNA"/>
</dbReference>
<dbReference type="AlphaFoldDB" id="A0A081FU72"/>
<gene>
    <name evidence="2" type="ORF">ADIMK_3738</name>
</gene>
<dbReference type="PANTHER" id="PTHR30087:SF1">
    <property type="entry name" value="HYPOTHETICAL CYTOSOLIC PROTEIN"/>
    <property type="match status" value="1"/>
</dbReference>
<feature type="region of interest" description="Disordered" evidence="1">
    <location>
        <begin position="157"/>
        <end position="176"/>
    </location>
</feature>
<keyword evidence="2" id="KW-0328">Glycosyltransferase</keyword>
<protein>
    <submittedName>
        <fullName evidence="2">Purine nucleoside phosphorylase</fullName>
        <ecNumber evidence="2">2.4.2.1</ecNumber>
    </submittedName>
</protein>
<evidence type="ECO:0000256" key="1">
    <source>
        <dbReference type="SAM" id="MobiDB-lite"/>
    </source>
</evidence>
<proteinExistence type="predicted"/>
<dbReference type="eggNOG" id="COG1683">
    <property type="taxonomic scope" value="Bacteria"/>
</dbReference>
<evidence type="ECO:0000313" key="2">
    <source>
        <dbReference type="EMBL" id="KEA62077.1"/>
    </source>
</evidence>
<dbReference type="GO" id="GO:0004731">
    <property type="term" value="F:purine-nucleoside phosphorylase activity"/>
    <property type="evidence" value="ECO:0007669"/>
    <property type="project" value="UniProtKB-EC"/>
</dbReference>
<name>A0A081FU72_9GAMM</name>
<dbReference type="RefSeq" id="WP_036191257.1">
    <property type="nucleotide sequence ID" value="NZ_JMQN01000057.1"/>
</dbReference>
<dbReference type="Pfam" id="PF04463">
    <property type="entry name" value="2-thiour_desulf"/>
    <property type="match status" value="1"/>
</dbReference>